<keyword evidence="1" id="KW-0812">Transmembrane</keyword>
<keyword evidence="1" id="KW-1133">Transmembrane helix</keyword>
<reference evidence="2 3" key="1">
    <citation type="journal article" date="2014" name="Mol. Ecol.">
        <title>Evolution of Synechococcus.</title>
        <authorList>
            <person name="Dvorak P."/>
            <person name="Casamatta D."/>
            <person name="Hasler P."/>
            <person name="Poulickova A."/>
            <person name="Ondrej V."/>
            <person name="Sanges R."/>
        </authorList>
    </citation>
    <scope>NUCLEOTIDE SEQUENCE [LARGE SCALE GENOMIC DNA]</scope>
    <source>
        <strain evidence="2 3">CAUP A 1101</strain>
    </source>
</reference>
<dbReference type="STRING" id="1497020.DO97_11400"/>
<accession>A0A098TK66</accession>
<evidence type="ECO:0000256" key="1">
    <source>
        <dbReference type="SAM" id="Phobius"/>
    </source>
</evidence>
<dbReference type="OrthoDB" id="558751at2"/>
<dbReference type="AlphaFoldDB" id="A0A098TK66"/>
<dbReference type="EMBL" id="JJML01000033">
    <property type="protein sequence ID" value="KGF72232.1"/>
    <property type="molecule type" value="Genomic_DNA"/>
</dbReference>
<proteinExistence type="predicted"/>
<dbReference type="InterPro" id="IPR021125">
    <property type="entry name" value="DUF2127"/>
</dbReference>
<keyword evidence="3" id="KW-1185">Reference proteome</keyword>
<organism evidence="2 3">
    <name type="scientific">Neosynechococcus sphagnicola sy1</name>
    <dbReference type="NCBI Taxonomy" id="1497020"/>
    <lineage>
        <taxon>Bacteria</taxon>
        <taxon>Bacillati</taxon>
        <taxon>Cyanobacteriota</taxon>
        <taxon>Cyanophyceae</taxon>
        <taxon>Neosynechococcales</taxon>
        <taxon>Neosynechococcaceae</taxon>
        <taxon>Neosynechococcus</taxon>
    </lineage>
</organism>
<sequence>MKPKTKLSLLLKLAIAKKAVLALTLLIISIGAGFSWRHYEAVTTWAATYMLTAEYALVRSLLQFVIHSDIEQLKLIARLSGIYGALIAIAAVGLWFGATWAYGLFLGLVGILLPVEIFELIHNASLSTAALFMVNLGIFGFLLKEWPEIRHSQLDDA</sequence>
<dbReference type="Pfam" id="PF09900">
    <property type="entry name" value="DUF2127"/>
    <property type="match status" value="1"/>
</dbReference>
<keyword evidence="1" id="KW-0472">Membrane</keyword>
<protein>
    <submittedName>
        <fullName evidence="2">Uncharacterized protein</fullName>
    </submittedName>
</protein>
<dbReference type="RefSeq" id="WP_036534484.1">
    <property type="nucleotide sequence ID" value="NZ_JJML01000033.1"/>
</dbReference>
<dbReference type="Proteomes" id="UP000030170">
    <property type="component" value="Unassembled WGS sequence"/>
</dbReference>
<comment type="caution">
    <text evidence="2">The sequence shown here is derived from an EMBL/GenBank/DDBJ whole genome shotgun (WGS) entry which is preliminary data.</text>
</comment>
<feature type="transmembrane region" description="Helical" evidence="1">
    <location>
        <begin position="42"/>
        <end position="62"/>
    </location>
</feature>
<evidence type="ECO:0000313" key="2">
    <source>
        <dbReference type="EMBL" id="KGF72232.1"/>
    </source>
</evidence>
<name>A0A098TK66_9CYAN</name>
<feature type="transmembrane region" description="Helical" evidence="1">
    <location>
        <begin position="83"/>
        <end position="112"/>
    </location>
</feature>
<gene>
    <name evidence="2" type="ORF">DO97_11400</name>
</gene>
<feature type="transmembrane region" description="Helical" evidence="1">
    <location>
        <begin position="124"/>
        <end position="143"/>
    </location>
</feature>
<evidence type="ECO:0000313" key="3">
    <source>
        <dbReference type="Proteomes" id="UP000030170"/>
    </source>
</evidence>
<feature type="transmembrane region" description="Helical" evidence="1">
    <location>
        <begin position="20"/>
        <end position="36"/>
    </location>
</feature>